<dbReference type="InterPro" id="IPR002401">
    <property type="entry name" value="Cyt_P450_E_grp-I"/>
</dbReference>
<evidence type="ECO:0000256" key="5">
    <source>
        <dbReference type="ARBA" id="ARBA00022723"/>
    </source>
</evidence>
<dbReference type="InterPro" id="IPR050364">
    <property type="entry name" value="Cytochrome_P450_fung"/>
</dbReference>
<organism evidence="12 13">
    <name type="scientific">Moniliophthora roreri (strain MCA 2997)</name>
    <name type="common">Cocoa frosty pod rot fungus</name>
    <name type="synonym">Crinipellis roreri</name>
    <dbReference type="NCBI Taxonomy" id="1381753"/>
    <lineage>
        <taxon>Eukaryota</taxon>
        <taxon>Fungi</taxon>
        <taxon>Dikarya</taxon>
        <taxon>Basidiomycota</taxon>
        <taxon>Agaricomycotina</taxon>
        <taxon>Agaricomycetes</taxon>
        <taxon>Agaricomycetidae</taxon>
        <taxon>Agaricales</taxon>
        <taxon>Marasmiineae</taxon>
        <taxon>Marasmiaceae</taxon>
        <taxon>Moniliophthora</taxon>
    </lineage>
</organism>
<dbReference type="KEGG" id="mrr:Moror_11894"/>
<dbReference type="SUPFAM" id="SSF48264">
    <property type="entry name" value="Cytochrome P450"/>
    <property type="match status" value="1"/>
</dbReference>
<evidence type="ECO:0000313" key="12">
    <source>
        <dbReference type="EMBL" id="ESK87118.1"/>
    </source>
</evidence>
<keyword evidence="6 10" id="KW-0560">Oxidoreductase</keyword>
<keyword evidence="8 10" id="KW-0503">Monooxygenase</keyword>
<dbReference type="GO" id="GO:0020037">
    <property type="term" value="F:heme binding"/>
    <property type="evidence" value="ECO:0007669"/>
    <property type="project" value="InterPro"/>
</dbReference>
<gene>
    <name evidence="12" type="ORF">Moror_11894</name>
</gene>
<evidence type="ECO:0000256" key="10">
    <source>
        <dbReference type="RuleBase" id="RU000461"/>
    </source>
</evidence>
<comment type="cofactor">
    <cofactor evidence="1 9">
        <name>heme</name>
        <dbReference type="ChEBI" id="CHEBI:30413"/>
    </cofactor>
</comment>
<dbReference type="InterPro" id="IPR036396">
    <property type="entry name" value="Cyt_P450_sf"/>
</dbReference>
<dbReference type="InterPro" id="IPR017972">
    <property type="entry name" value="Cyt_P450_CS"/>
</dbReference>
<evidence type="ECO:0000256" key="2">
    <source>
        <dbReference type="ARBA" id="ARBA00005179"/>
    </source>
</evidence>
<feature type="signal peptide" evidence="11">
    <location>
        <begin position="1"/>
        <end position="17"/>
    </location>
</feature>
<dbReference type="GO" id="GO:0016705">
    <property type="term" value="F:oxidoreductase activity, acting on paired donors, with incorporation or reduction of molecular oxygen"/>
    <property type="evidence" value="ECO:0007669"/>
    <property type="project" value="InterPro"/>
</dbReference>
<keyword evidence="5 9" id="KW-0479">Metal-binding</keyword>
<comment type="similarity">
    <text evidence="3 10">Belongs to the cytochrome P450 family.</text>
</comment>
<dbReference type="GO" id="GO:0004497">
    <property type="term" value="F:monooxygenase activity"/>
    <property type="evidence" value="ECO:0007669"/>
    <property type="project" value="UniProtKB-KW"/>
</dbReference>
<comment type="pathway">
    <text evidence="2">Secondary metabolite biosynthesis.</text>
</comment>
<keyword evidence="11" id="KW-0732">Signal</keyword>
<evidence type="ECO:0000256" key="9">
    <source>
        <dbReference type="PIRSR" id="PIRSR602401-1"/>
    </source>
</evidence>
<dbReference type="Gene3D" id="1.10.630.10">
    <property type="entry name" value="Cytochrome P450"/>
    <property type="match status" value="1"/>
</dbReference>
<evidence type="ECO:0000256" key="7">
    <source>
        <dbReference type="ARBA" id="ARBA00023004"/>
    </source>
</evidence>
<sequence>MSVFLSALLLLILPTVALLPRRRVDDNSPPGPTGLPFLGNLLDLTRDAPWKTYKRWGERYGSGSVCTFRIIGRVVLVINTLQDCRELLEKRPHIYSDRPKVEMLSKMGWDFNLVFIPYQDERFQKYRRAIVRGIGSASNATVRPTVSERCNVLLQALLKTPGAFETHLRDYMGSVLLQHVFGFTDYSEHRSFIHDTVVPAIEGMTGSAFWGAQILFAFPWLGKIPSWVPGMSFLKTAQEQLLLAKKILNEPVDQVKEQMQRQEPMNPSWAQELLSAENAGDASNSLSEGEVREITSSVITGGIDTTTSALKTIVLAMLLHPEFQKRAQDEIDAVTGGDRLPDFDDSAQLVYVTAICKEALRWSPPLPVASHSTSSADVYQGYRIQKDAAVAVNLWAMSRDTKSFKDPEEFLPDRYLEESADPDSLSVSWGFGRRSCPGRNLAESMLLLAAARILAVYNIGNKRTPDGKEVKVHPEFVSQGILLQPKSFQCSFVPRSHEARLLIERLGS</sequence>
<proteinExistence type="inferred from homology"/>
<dbReference type="STRING" id="1381753.V2WJY0"/>
<dbReference type="InterPro" id="IPR001128">
    <property type="entry name" value="Cyt_P450"/>
</dbReference>
<evidence type="ECO:0000256" key="3">
    <source>
        <dbReference type="ARBA" id="ARBA00010617"/>
    </source>
</evidence>
<dbReference type="PANTHER" id="PTHR46300:SF7">
    <property type="entry name" value="P450, PUTATIVE (EUROFUNG)-RELATED"/>
    <property type="match status" value="1"/>
</dbReference>
<evidence type="ECO:0000256" key="8">
    <source>
        <dbReference type="ARBA" id="ARBA00023033"/>
    </source>
</evidence>
<evidence type="ECO:0000256" key="6">
    <source>
        <dbReference type="ARBA" id="ARBA00023002"/>
    </source>
</evidence>
<dbReference type="OrthoDB" id="3934656at2759"/>
<dbReference type="PANTHER" id="PTHR46300">
    <property type="entry name" value="P450, PUTATIVE (EUROFUNG)-RELATED-RELATED"/>
    <property type="match status" value="1"/>
</dbReference>
<dbReference type="PRINTS" id="PR00463">
    <property type="entry name" value="EP450I"/>
</dbReference>
<dbReference type="PRINTS" id="PR00385">
    <property type="entry name" value="P450"/>
</dbReference>
<keyword evidence="13" id="KW-1185">Reference proteome</keyword>
<comment type="caution">
    <text evidence="12">The sequence shown here is derived from an EMBL/GenBank/DDBJ whole genome shotgun (WGS) entry which is preliminary data.</text>
</comment>
<evidence type="ECO:0000313" key="13">
    <source>
        <dbReference type="Proteomes" id="UP000017559"/>
    </source>
</evidence>
<reference evidence="12 13" key="1">
    <citation type="journal article" date="2014" name="BMC Genomics">
        <title>Genome and secretome analysis of the hemibiotrophic fungal pathogen, Moniliophthora roreri, which causes frosty pod rot disease of cacao: mechanisms of the biotrophic and necrotrophic phases.</title>
        <authorList>
            <person name="Meinhardt L.W."/>
            <person name="Costa G.G.L."/>
            <person name="Thomazella D.P.T."/>
            <person name="Teixeira P.J.P.L."/>
            <person name="Carazzolle M.F."/>
            <person name="Schuster S.C."/>
            <person name="Carlson J.E."/>
            <person name="Guiltinan M.J."/>
            <person name="Mieczkowski P."/>
            <person name="Farmer A."/>
            <person name="Ramaraj T."/>
            <person name="Crozier J."/>
            <person name="Davis R.E."/>
            <person name="Shao J."/>
            <person name="Melnick R.L."/>
            <person name="Pereira G.A.G."/>
            <person name="Bailey B.A."/>
        </authorList>
    </citation>
    <scope>NUCLEOTIDE SEQUENCE [LARGE SCALE GENOMIC DNA]</scope>
    <source>
        <strain evidence="12 13">MCA 2997</strain>
    </source>
</reference>
<dbReference type="EMBL" id="AWSO01000835">
    <property type="protein sequence ID" value="ESK87118.1"/>
    <property type="molecule type" value="Genomic_DNA"/>
</dbReference>
<keyword evidence="4 9" id="KW-0349">Heme</keyword>
<keyword evidence="7 9" id="KW-0408">Iron</keyword>
<feature type="chain" id="PRO_5004710694" evidence="11">
    <location>
        <begin position="18"/>
        <end position="508"/>
    </location>
</feature>
<evidence type="ECO:0000256" key="4">
    <source>
        <dbReference type="ARBA" id="ARBA00022617"/>
    </source>
</evidence>
<accession>V2WJY0</accession>
<dbReference type="GO" id="GO:0005506">
    <property type="term" value="F:iron ion binding"/>
    <property type="evidence" value="ECO:0007669"/>
    <property type="project" value="InterPro"/>
</dbReference>
<evidence type="ECO:0000256" key="11">
    <source>
        <dbReference type="SAM" id="SignalP"/>
    </source>
</evidence>
<protein>
    <submittedName>
        <fullName evidence="12">Cytochrome p450</fullName>
    </submittedName>
</protein>
<dbReference type="PROSITE" id="PS00086">
    <property type="entry name" value="CYTOCHROME_P450"/>
    <property type="match status" value="1"/>
</dbReference>
<dbReference type="Proteomes" id="UP000017559">
    <property type="component" value="Unassembled WGS sequence"/>
</dbReference>
<feature type="binding site" description="axial binding residue" evidence="9">
    <location>
        <position position="436"/>
    </location>
    <ligand>
        <name>heme</name>
        <dbReference type="ChEBI" id="CHEBI:30413"/>
    </ligand>
    <ligandPart>
        <name>Fe</name>
        <dbReference type="ChEBI" id="CHEBI:18248"/>
    </ligandPart>
</feature>
<dbReference type="AlphaFoldDB" id="V2WJY0"/>
<evidence type="ECO:0000256" key="1">
    <source>
        <dbReference type="ARBA" id="ARBA00001971"/>
    </source>
</evidence>
<dbReference type="Pfam" id="PF00067">
    <property type="entry name" value="p450"/>
    <property type="match status" value="1"/>
</dbReference>
<dbReference type="HOGENOM" id="CLU_001570_2_3_1"/>
<name>V2WJY0_MONRO</name>